<organism evidence="3 4">
    <name type="scientific">Gordonia desulfuricans</name>
    <dbReference type="NCBI Taxonomy" id="89051"/>
    <lineage>
        <taxon>Bacteria</taxon>
        <taxon>Bacillati</taxon>
        <taxon>Actinomycetota</taxon>
        <taxon>Actinomycetes</taxon>
        <taxon>Mycobacteriales</taxon>
        <taxon>Gordoniaceae</taxon>
        <taxon>Gordonia</taxon>
    </lineage>
</organism>
<dbReference type="RefSeq" id="WP_059035148.1">
    <property type="nucleotide sequence ID" value="NZ_JAADZU010000117.1"/>
</dbReference>
<dbReference type="InterPro" id="IPR058323">
    <property type="entry name" value="DUF8010"/>
</dbReference>
<feature type="domain" description="DUF8010" evidence="1">
    <location>
        <begin position="5"/>
        <end position="102"/>
    </location>
</feature>
<evidence type="ECO:0000259" key="1">
    <source>
        <dbReference type="Pfam" id="PF26035"/>
    </source>
</evidence>
<dbReference type="Pfam" id="PF26572">
    <property type="entry name" value="DUF8185"/>
    <property type="match status" value="1"/>
</dbReference>
<dbReference type="InterPro" id="IPR058498">
    <property type="entry name" value="DUF8185"/>
</dbReference>
<protein>
    <submittedName>
        <fullName evidence="3">Uncharacterized protein</fullName>
    </submittedName>
</protein>
<reference evidence="3 4" key="1">
    <citation type="submission" date="2020-01" db="EMBL/GenBank/DDBJ databases">
        <title>Investigation of new actinobacteria for the biodesulphurisation of diesel fuel.</title>
        <authorList>
            <person name="Athi Narayanan S.M."/>
        </authorList>
    </citation>
    <scope>NUCLEOTIDE SEQUENCE [LARGE SCALE GENOMIC DNA]</scope>
    <source>
        <strain evidence="3 4">213E</strain>
    </source>
</reference>
<evidence type="ECO:0000259" key="2">
    <source>
        <dbReference type="Pfam" id="PF26572"/>
    </source>
</evidence>
<comment type="caution">
    <text evidence="3">The sequence shown here is derived from an EMBL/GenBank/DDBJ whole genome shotgun (WGS) entry which is preliminary data.</text>
</comment>
<accession>A0A7K3LVS3</accession>
<evidence type="ECO:0000313" key="4">
    <source>
        <dbReference type="Proteomes" id="UP000466307"/>
    </source>
</evidence>
<dbReference type="Proteomes" id="UP000466307">
    <property type="component" value="Unassembled WGS sequence"/>
</dbReference>
<sequence length="235" mass="24984">MTGPERFITVGGDGDRADALAFLARVSALDDAAVIRLAQRPDGLIGLWSNTGFDVLATRAVFGRMAPQDLVCDAAMLRSALSATDPGGVVDPGMPFDSAWRGALPLLTGFQQVDDVPARAVVGLARDGARLAREEGSAHGPATGVLDQEVLEVTSDDGRLRAGVIMRSLFALTAMGFIRDRDGHAITADADADTIDADEPVRIRMSAAWIRIDARFGTVYQRRHRDLSVSVLPSS</sequence>
<dbReference type="Pfam" id="PF26035">
    <property type="entry name" value="DUF8010"/>
    <property type="match status" value="1"/>
</dbReference>
<dbReference type="AlphaFoldDB" id="A0A7K3LVS3"/>
<dbReference type="EMBL" id="JAADZU010000117">
    <property type="protein sequence ID" value="NDK92385.1"/>
    <property type="molecule type" value="Genomic_DNA"/>
</dbReference>
<feature type="domain" description="DUF8185" evidence="2">
    <location>
        <begin position="108"/>
        <end position="225"/>
    </location>
</feature>
<keyword evidence="4" id="KW-1185">Reference proteome</keyword>
<name>A0A7K3LVS3_9ACTN</name>
<evidence type="ECO:0000313" key="3">
    <source>
        <dbReference type="EMBL" id="NDK92385.1"/>
    </source>
</evidence>
<gene>
    <name evidence="3" type="ORF">GYA93_22905</name>
</gene>
<proteinExistence type="predicted"/>